<name>A0ABS3V396_9ACTN</name>
<keyword evidence="3" id="KW-1185">Reference proteome</keyword>
<dbReference type="EMBL" id="JAGFWR010000001">
    <property type="protein sequence ID" value="MBO4160053.1"/>
    <property type="molecule type" value="Genomic_DNA"/>
</dbReference>
<sequence>MPKMLSVQARRFAVPVLVVGCLLSGCSTARTDDRADGPRADSSRVASLQSPDPASSSPAGSVEDQRPLIPLDATNDEIEALRAVWGQCVAKVGGPGYEDGRSVIWKESQKDPRAKEVRAACRSKEPEFFDERLKRTDNAAFRDNQRQWYQCAKKAGYRLTEPDEDGEFGITEVGPNGDFQSPRMTACRREAFSR</sequence>
<dbReference type="Proteomes" id="UP000671399">
    <property type="component" value="Unassembled WGS sequence"/>
</dbReference>
<proteinExistence type="predicted"/>
<feature type="compositionally biased region" description="Basic and acidic residues" evidence="1">
    <location>
        <begin position="30"/>
        <end position="42"/>
    </location>
</feature>
<evidence type="ECO:0000313" key="2">
    <source>
        <dbReference type="EMBL" id="MBO4160053.1"/>
    </source>
</evidence>
<evidence type="ECO:0000313" key="3">
    <source>
        <dbReference type="Proteomes" id="UP000671399"/>
    </source>
</evidence>
<comment type="caution">
    <text evidence="2">The sequence shown here is derived from an EMBL/GenBank/DDBJ whole genome shotgun (WGS) entry which is preliminary data.</text>
</comment>
<gene>
    <name evidence="2" type="ORF">JQN83_04415</name>
</gene>
<evidence type="ECO:0000256" key="1">
    <source>
        <dbReference type="SAM" id="MobiDB-lite"/>
    </source>
</evidence>
<evidence type="ECO:0008006" key="4">
    <source>
        <dbReference type="Google" id="ProtNLM"/>
    </source>
</evidence>
<feature type="region of interest" description="Disordered" evidence="1">
    <location>
        <begin position="162"/>
        <end position="182"/>
    </location>
</feature>
<organism evidence="2 3">
    <name type="scientific">Micromonospora antibiotica</name>
    <dbReference type="NCBI Taxonomy" id="2807623"/>
    <lineage>
        <taxon>Bacteria</taxon>
        <taxon>Bacillati</taxon>
        <taxon>Actinomycetota</taxon>
        <taxon>Actinomycetes</taxon>
        <taxon>Micromonosporales</taxon>
        <taxon>Micromonosporaceae</taxon>
        <taxon>Micromonospora</taxon>
    </lineage>
</organism>
<accession>A0ABS3V396</accession>
<feature type="region of interest" description="Disordered" evidence="1">
    <location>
        <begin position="30"/>
        <end position="68"/>
    </location>
</feature>
<protein>
    <recommendedName>
        <fullName evidence="4">Lipoprotein</fullName>
    </recommendedName>
</protein>
<reference evidence="2 3" key="1">
    <citation type="submission" date="2021-03" db="EMBL/GenBank/DDBJ databases">
        <authorList>
            <person name="Lee D.-H."/>
        </authorList>
    </citation>
    <scope>NUCLEOTIDE SEQUENCE [LARGE SCALE GENOMIC DNA]</scope>
    <source>
        <strain evidence="2 3">MMS20-R2-23</strain>
    </source>
</reference>
<feature type="compositionally biased region" description="Low complexity" evidence="1">
    <location>
        <begin position="46"/>
        <end position="61"/>
    </location>
</feature>
<dbReference type="RefSeq" id="WP_208565679.1">
    <property type="nucleotide sequence ID" value="NZ_JAGFWR010000001.1"/>
</dbReference>
<dbReference type="PROSITE" id="PS51257">
    <property type="entry name" value="PROKAR_LIPOPROTEIN"/>
    <property type="match status" value="1"/>
</dbReference>